<keyword evidence="1" id="KW-0808">Transferase</keyword>
<organism evidence="4 5">
    <name type="scientific">Rhizocola hellebori</name>
    <dbReference type="NCBI Taxonomy" id="1392758"/>
    <lineage>
        <taxon>Bacteria</taxon>
        <taxon>Bacillati</taxon>
        <taxon>Actinomycetota</taxon>
        <taxon>Actinomycetes</taxon>
        <taxon>Micromonosporales</taxon>
        <taxon>Micromonosporaceae</taxon>
        <taxon>Rhizocola</taxon>
    </lineage>
</organism>
<dbReference type="InterPro" id="IPR000182">
    <property type="entry name" value="GNAT_dom"/>
</dbReference>
<dbReference type="CDD" id="cd04301">
    <property type="entry name" value="NAT_SF"/>
    <property type="match status" value="1"/>
</dbReference>
<dbReference type="InterPro" id="IPR050832">
    <property type="entry name" value="Bact_Acetyltransf"/>
</dbReference>
<gene>
    <name evidence="4" type="ORF">Rhe02_79930</name>
</gene>
<name>A0A8J3VLE2_9ACTN</name>
<proteinExistence type="predicted"/>
<evidence type="ECO:0000259" key="3">
    <source>
        <dbReference type="PROSITE" id="PS51186"/>
    </source>
</evidence>
<dbReference type="PANTHER" id="PTHR43877:SF2">
    <property type="entry name" value="AMINOALKYLPHOSPHONATE N-ACETYLTRANSFERASE-RELATED"/>
    <property type="match status" value="1"/>
</dbReference>
<evidence type="ECO:0000256" key="2">
    <source>
        <dbReference type="ARBA" id="ARBA00023315"/>
    </source>
</evidence>
<dbReference type="AlphaFoldDB" id="A0A8J3VLE2"/>
<protein>
    <recommendedName>
        <fullName evidence="3">N-acetyltransferase domain-containing protein</fullName>
    </recommendedName>
</protein>
<evidence type="ECO:0000313" key="4">
    <source>
        <dbReference type="EMBL" id="GIH09926.1"/>
    </source>
</evidence>
<reference evidence="4" key="1">
    <citation type="submission" date="2021-01" db="EMBL/GenBank/DDBJ databases">
        <title>Whole genome shotgun sequence of Rhizocola hellebori NBRC 109834.</title>
        <authorList>
            <person name="Komaki H."/>
            <person name="Tamura T."/>
        </authorList>
    </citation>
    <scope>NUCLEOTIDE SEQUENCE</scope>
    <source>
        <strain evidence="4">NBRC 109834</strain>
    </source>
</reference>
<keyword evidence="5" id="KW-1185">Reference proteome</keyword>
<sequence>MSGGAVVVRERRGDEVAACVAVLALIHKAEAYPWHWPQDAARWLTPRNMLRAWVAVGDAGAIAGHVMVRGAVEGESATVSRLFVSPGYRGLGLGVRFLELARDWAVENGRGLDLEVDSERHAAIGLYERMGWRKTGGYVADWVTPAGEPVTLLRYALA</sequence>
<dbReference type="PROSITE" id="PS51186">
    <property type="entry name" value="GNAT"/>
    <property type="match status" value="1"/>
</dbReference>
<dbReference type="Pfam" id="PF00583">
    <property type="entry name" value="Acetyltransf_1"/>
    <property type="match status" value="1"/>
</dbReference>
<feature type="domain" description="N-acetyltransferase" evidence="3">
    <location>
        <begin position="6"/>
        <end position="158"/>
    </location>
</feature>
<dbReference type="EMBL" id="BONY01000080">
    <property type="protein sequence ID" value="GIH09926.1"/>
    <property type="molecule type" value="Genomic_DNA"/>
</dbReference>
<dbReference type="Proteomes" id="UP000612899">
    <property type="component" value="Unassembled WGS sequence"/>
</dbReference>
<dbReference type="InterPro" id="IPR016181">
    <property type="entry name" value="Acyl_CoA_acyltransferase"/>
</dbReference>
<dbReference type="GO" id="GO:0016747">
    <property type="term" value="F:acyltransferase activity, transferring groups other than amino-acyl groups"/>
    <property type="evidence" value="ECO:0007669"/>
    <property type="project" value="InterPro"/>
</dbReference>
<comment type="caution">
    <text evidence="4">The sequence shown here is derived from an EMBL/GenBank/DDBJ whole genome shotgun (WGS) entry which is preliminary data.</text>
</comment>
<dbReference type="RefSeq" id="WP_203913651.1">
    <property type="nucleotide sequence ID" value="NZ_BONY01000080.1"/>
</dbReference>
<dbReference type="Gene3D" id="3.40.630.30">
    <property type="match status" value="1"/>
</dbReference>
<accession>A0A8J3VLE2</accession>
<dbReference type="PANTHER" id="PTHR43877">
    <property type="entry name" value="AMINOALKYLPHOSPHONATE N-ACETYLTRANSFERASE-RELATED-RELATED"/>
    <property type="match status" value="1"/>
</dbReference>
<dbReference type="SUPFAM" id="SSF55729">
    <property type="entry name" value="Acyl-CoA N-acyltransferases (Nat)"/>
    <property type="match status" value="1"/>
</dbReference>
<evidence type="ECO:0000313" key="5">
    <source>
        <dbReference type="Proteomes" id="UP000612899"/>
    </source>
</evidence>
<keyword evidence="2" id="KW-0012">Acyltransferase</keyword>
<evidence type="ECO:0000256" key="1">
    <source>
        <dbReference type="ARBA" id="ARBA00022679"/>
    </source>
</evidence>